<keyword evidence="1" id="KW-0812">Transmembrane</keyword>
<dbReference type="GO" id="GO:0020037">
    <property type="term" value="F:heme binding"/>
    <property type="evidence" value="ECO:0007669"/>
    <property type="project" value="InterPro"/>
</dbReference>
<reference evidence="2 3" key="1">
    <citation type="submission" date="2020-10" db="EMBL/GenBank/DDBJ databases">
        <title>complete genome sequencing of Lysobacter sp. H21R20.</title>
        <authorList>
            <person name="Bae J.-W."/>
            <person name="Lee S.-Y."/>
        </authorList>
    </citation>
    <scope>NUCLEOTIDE SEQUENCE [LARGE SCALE GENOMIC DNA]</scope>
    <source>
        <strain evidence="2 3">H21R20</strain>
    </source>
</reference>
<dbReference type="Gene3D" id="1.20.120.10">
    <property type="entry name" value="Cytochrome c/b562"/>
    <property type="match status" value="1"/>
</dbReference>
<feature type="transmembrane region" description="Helical" evidence="1">
    <location>
        <begin position="20"/>
        <end position="41"/>
    </location>
</feature>
<evidence type="ECO:0000313" key="3">
    <source>
        <dbReference type="Proteomes" id="UP000594059"/>
    </source>
</evidence>
<dbReference type="InterPro" id="IPR010980">
    <property type="entry name" value="Cyt_c/b562"/>
</dbReference>
<keyword evidence="1" id="KW-0472">Membrane</keyword>
<keyword evidence="1" id="KW-1133">Transmembrane helix</keyword>
<dbReference type="GO" id="GO:0022900">
    <property type="term" value="P:electron transport chain"/>
    <property type="evidence" value="ECO:0007669"/>
    <property type="project" value="InterPro"/>
</dbReference>
<dbReference type="EMBL" id="CP063656">
    <property type="protein sequence ID" value="QOW20574.1"/>
    <property type="molecule type" value="Genomic_DNA"/>
</dbReference>
<dbReference type="SUPFAM" id="SSF47175">
    <property type="entry name" value="Cytochromes"/>
    <property type="match status" value="1"/>
</dbReference>
<dbReference type="Proteomes" id="UP000594059">
    <property type="component" value="Chromosome"/>
</dbReference>
<organism evidence="2 3">
    <name type="scientific">Novilysobacter ciconiae</name>
    <dbReference type="NCBI Taxonomy" id="2781022"/>
    <lineage>
        <taxon>Bacteria</taxon>
        <taxon>Pseudomonadati</taxon>
        <taxon>Pseudomonadota</taxon>
        <taxon>Gammaproteobacteria</taxon>
        <taxon>Lysobacterales</taxon>
        <taxon>Lysobacteraceae</taxon>
        <taxon>Novilysobacter</taxon>
    </lineage>
</organism>
<dbReference type="GO" id="GO:0005506">
    <property type="term" value="F:iron ion binding"/>
    <property type="evidence" value="ECO:0007669"/>
    <property type="project" value="InterPro"/>
</dbReference>
<proteinExistence type="predicted"/>
<sequence length="154" mass="16420">MDNPQRETPYGDHKPHGNGAKYIILVLVGLAIGVLATVMLLRALEGRKTWQDHFPGAAMHMMEAHAAQLGGKIKANRCSAPDSQPHIKALRTVSDDLEPAFPGLADDARFAGHAGDLRATLDAALASPAEGCESLAATTKKIGENCKACHQDFR</sequence>
<dbReference type="PROSITE" id="PS51009">
    <property type="entry name" value="CYTCII"/>
    <property type="match status" value="1"/>
</dbReference>
<dbReference type="AlphaFoldDB" id="A0A7S6UHZ0"/>
<dbReference type="KEGG" id="lcic:INQ41_06095"/>
<dbReference type="GO" id="GO:0009055">
    <property type="term" value="F:electron transfer activity"/>
    <property type="evidence" value="ECO:0007669"/>
    <property type="project" value="InterPro"/>
</dbReference>
<dbReference type="InterPro" id="IPR002321">
    <property type="entry name" value="Cyt_c_II"/>
</dbReference>
<keyword evidence="3" id="KW-1185">Reference proteome</keyword>
<dbReference type="RefSeq" id="WP_193987011.1">
    <property type="nucleotide sequence ID" value="NZ_CP063656.1"/>
</dbReference>
<accession>A0A7S6UHZ0</accession>
<name>A0A7S6UHZ0_9GAMM</name>
<protein>
    <submittedName>
        <fullName evidence="2">Cytochrome c</fullName>
    </submittedName>
</protein>
<evidence type="ECO:0000256" key="1">
    <source>
        <dbReference type="SAM" id="Phobius"/>
    </source>
</evidence>
<evidence type="ECO:0000313" key="2">
    <source>
        <dbReference type="EMBL" id="QOW20574.1"/>
    </source>
</evidence>
<gene>
    <name evidence="2" type="ORF">INQ41_06095</name>
</gene>